<proteinExistence type="inferred from homology"/>
<keyword evidence="7" id="KW-0813">Transport</keyword>
<dbReference type="RefSeq" id="WP_050659839.1">
    <property type="nucleotide sequence ID" value="NZ_JBLXEP010000003.1"/>
</dbReference>
<dbReference type="GO" id="GO:0006885">
    <property type="term" value="P:regulation of pH"/>
    <property type="evidence" value="ECO:0007669"/>
    <property type="project" value="UniProtKB-UniRule"/>
</dbReference>
<dbReference type="NCBIfam" id="TIGR00773">
    <property type="entry name" value="NhaA"/>
    <property type="match status" value="1"/>
</dbReference>
<evidence type="ECO:0000256" key="6">
    <source>
        <dbReference type="ARBA" id="ARBA00023201"/>
    </source>
</evidence>
<evidence type="ECO:0000256" key="2">
    <source>
        <dbReference type="ARBA" id="ARBA00022475"/>
    </source>
</evidence>
<keyword evidence="3 7" id="KW-0812">Transmembrane</keyword>
<keyword evidence="5 7" id="KW-0472">Membrane</keyword>
<keyword evidence="7" id="KW-0915">Sodium</keyword>
<feature type="transmembrane region" description="Helical" evidence="7">
    <location>
        <begin position="59"/>
        <end position="77"/>
    </location>
</feature>
<dbReference type="Pfam" id="PF06965">
    <property type="entry name" value="Na_H_antiport_1"/>
    <property type="match status" value="1"/>
</dbReference>
<comment type="similarity">
    <text evidence="7">Belongs to the NhaA Na(+)/H(+) (TC 2.A.33) antiporter family.</text>
</comment>
<accession>A0A3N1P2T3</accession>
<dbReference type="Gene3D" id="1.20.1530.10">
    <property type="entry name" value="Na+/H+ antiporter like domain"/>
    <property type="match status" value="1"/>
</dbReference>
<dbReference type="Proteomes" id="UP000268033">
    <property type="component" value="Unassembled WGS sequence"/>
</dbReference>
<gene>
    <name evidence="7" type="primary">nhaA</name>
    <name evidence="8" type="ORF">EDC28_11028</name>
</gene>
<dbReference type="InterPro" id="IPR023171">
    <property type="entry name" value="Na/H_antiporter_dom_sf"/>
</dbReference>
<dbReference type="PANTHER" id="PTHR30341:SF0">
    <property type="entry name" value="NA(+)_H(+) ANTIPORTER NHAA"/>
    <property type="match status" value="1"/>
</dbReference>
<keyword evidence="6 7" id="KW-0739">Sodium transport</keyword>
<dbReference type="STRING" id="584787.GCA_001247655_00934"/>
<name>A0A3N1P2T3_9GAMM</name>
<feature type="transmembrane region" description="Helical" evidence="7">
    <location>
        <begin position="98"/>
        <end position="118"/>
    </location>
</feature>
<keyword evidence="9" id="KW-1185">Reference proteome</keyword>
<reference evidence="8 9" key="1">
    <citation type="submission" date="2018-11" db="EMBL/GenBank/DDBJ databases">
        <title>Genomic Encyclopedia of Type Strains, Phase IV (KMG-IV): sequencing the most valuable type-strain genomes for metagenomic binning, comparative biology and taxonomic classification.</title>
        <authorList>
            <person name="Goeker M."/>
        </authorList>
    </citation>
    <scope>NUCLEOTIDE SEQUENCE [LARGE SCALE GENOMIC DNA]</scope>
    <source>
        <strain evidence="8 9">DSM 21945</strain>
    </source>
</reference>
<feature type="transmembrane region" description="Helical" evidence="7">
    <location>
        <begin position="181"/>
        <end position="201"/>
    </location>
</feature>
<organism evidence="8 9">
    <name type="scientific">Gallaecimonas pentaromativorans</name>
    <dbReference type="NCBI Taxonomy" id="584787"/>
    <lineage>
        <taxon>Bacteria</taxon>
        <taxon>Pseudomonadati</taxon>
        <taxon>Pseudomonadota</taxon>
        <taxon>Gammaproteobacteria</taxon>
        <taxon>Enterobacterales</taxon>
        <taxon>Gallaecimonadaceae</taxon>
        <taxon>Gallaecimonas</taxon>
    </lineage>
</organism>
<evidence type="ECO:0000313" key="9">
    <source>
        <dbReference type="Proteomes" id="UP000268033"/>
    </source>
</evidence>
<comment type="catalytic activity">
    <reaction evidence="7">
        <text>Na(+)(in) + 2 H(+)(out) = Na(+)(out) + 2 H(+)(in)</text>
        <dbReference type="Rhea" id="RHEA:29251"/>
        <dbReference type="ChEBI" id="CHEBI:15378"/>
        <dbReference type="ChEBI" id="CHEBI:29101"/>
    </reaction>
</comment>
<evidence type="ECO:0000256" key="7">
    <source>
        <dbReference type="HAMAP-Rule" id="MF_01844"/>
    </source>
</evidence>
<feature type="transmembrane region" description="Helical" evidence="7">
    <location>
        <begin position="287"/>
        <end position="311"/>
    </location>
</feature>
<feature type="transmembrane region" description="Helical" evidence="7">
    <location>
        <begin position="327"/>
        <end position="349"/>
    </location>
</feature>
<feature type="transmembrane region" description="Helical" evidence="7">
    <location>
        <begin position="257"/>
        <end position="275"/>
    </location>
</feature>
<dbReference type="NCBIfam" id="NF007112">
    <property type="entry name" value="PRK09561.1"/>
    <property type="match status" value="1"/>
</dbReference>
<dbReference type="PANTHER" id="PTHR30341">
    <property type="entry name" value="SODIUM ION/PROTON ANTIPORTER NHAA-RELATED"/>
    <property type="match status" value="1"/>
</dbReference>
<protein>
    <recommendedName>
        <fullName evidence="7">Na(+)/H(+) antiporter NhaA</fullName>
    </recommendedName>
    <alternativeName>
        <fullName evidence="7">Sodium/proton antiporter NhaA</fullName>
    </alternativeName>
</protein>
<feature type="transmembrane region" description="Helical" evidence="7">
    <location>
        <begin position="361"/>
        <end position="379"/>
    </location>
</feature>
<feature type="transmembrane region" description="Helical" evidence="7">
    <location>
        <begin position="124"/>
        <end position="144"/>
    </location>
</feature>
<comment type="caution">
    <text evidence="8">The sequence shown here is derived from an EMBL/GenBank/DDBJ whole genome shotgun (WGS) entry which is preliminary data.</text>
</comment>
<evidence type="ECO:0000256" key="5">
    <source>
        <dbReference type="ARBA" id="ARBA00023136"/>
    </source>
</evidence>
<keyword evidence="2 7" id="KW-1003">Cell membrane</keyword>
<feature type="transmembrane region" description="Helical" evidence="7">
    <location>
        <begin position="156"/>
        <end position="175"/>
    </location>
</feature>
<keyword evidence="7" id="KW-0406">Ion transport</keyword>
<dbReference type="AlphaFoldDB" id="A0A3N1P2T3"/>
<dbReference type="GO" id="GO:0015385">
    <property type="term" value="F:sodium:proton antiporter activity"/>
    <property type="evidence" value="ECO:0007669"/>
    <property type="project" value="UniProtKB-UniRule"/>
</dbReference>
<dbReference type="OrthoDB" id="9808135at2"/>
<feature type="transmembrane region" description="Helical" evidence="7">
    <location>
        <begin position="208"/>
        <end position="237"/>
    </location>
</feature>
<dbReference type="HAMAP" id="MF_01844">
    <property type="entry name" value="NhaA"/>
    <property type="match status" value="1"/>
</dbReference>
<evidence type="ECO:0000256" key="3">
    <source>
        <dbReference type="ARBA" id="ARBA00022692"/>
    </source>
</evidence>
<evidence type="ECO:0000256" key="4">
    <source>
        <dbReference type="ARBA" id="ARBA00022989"/>
    </source>
</evidence>
<dbReference type="GO" id="GO:0005886">
    <property type="term" value="C:plasma membrane"/>
    <property type="evidence" value="ECO:0007669"/>
    <property type="project" value="UniProtKB-SubCell"/>
</dbReference>
<keyword evidence="7" id="KW-0050">Antiport</keyword>
<dbReference type="InterPro" id="IPR004670">
    <property type="entry name" value="NhaA"/>
</dbReference>
<dbReference type="NCBIfam" id="NF007111">
    <property type="entry name" value="PRK09560.1"/>
    <property type="match status" value="1"/>
</dbReference>
<dbReference type="EMBL" id="RJUL01000010">
    <property type="protein sequence ID" value="ROQ22389.1"/>
    <property type="molecule type" value="Genomic_DNA"/>
</dbReference>
<sequence>MKAFFRSLFTPETRGGTLLILAAVLAMVLANSPWAEYYARWLETPLVVQAGPLLVDKPWLAWVNDGLMAIFFLLIGIEVKHEMVSGALSSPKKAVLPVIAALGGMLAPALVFLIFNMGDPINRQGWAIPAATDIAFAVGVLALLGKRVPPALKIFLLALAIIDDLGVIIIIALFYTSELSTLSLAVAGGAIVALVALNLLNVRRLLPYLLVGAVLWVSVLKSGVHATLAGVIIGFLIPHKIGNDKPAHRLERMLSDYTALLILPLFALANAGVSLKGLSLDSLLAPLPLGIMLGLFVGKPLGVFSATWLAVKGGMASLPENTNWRQIFALAVLCGIGFTMSMFIASLAYQHEHVMYDTYSRLGILAGSTIAAVAGYWLMKRSLAPAKEEVT</sequence>
<evidence type="ECO:0000313" key="8">
    <source>
        <dbReference type="EMBL" id="ROQ22389.1"/>
    </source>
</evidence>
<comment type="function">
    <text evidence="7">Na(+)/H(+) antiporter that extrudes sodium in exchange for external protons.</text>
</comment>
<evidence type="ECO:0000256" key="1">
    <source>
        <dbReference type="ARBA" id="ARBA00004429"/>
    </source>
</evidence>
<comment type="subcellular location">
    <subcellularLocation>
        <location evidence="1">Cell inner membrane</location>
        <topology evidence="1">Multi-pass membrane protein</topology>
    </subcellularLocation>
    <subcellularLocation>
        <location evidence="7">Cell membrane</location>
        <topology evidence="7">Multi-pass membrane protein</topology>
    </subcellularLocation>
</comment>
<keyword evidence="4 7" id="KW-1133">Transmembrane helix</keyword>